<evidence type="ECO:0000313" key="1">
    <source>
        <dbReference type="EMBL" id="KAH8004500.1"/>
    </source>
</evidence>
<dbReference type="EMBL" id="CM037617">
    <property type="protein sequence ID" value="KAH8004500.1"/>
    <property type="molecule type" value="Genomic_DNA"/>
</dbReference>
<accession>A0ACB8FG31</accession>
<organism evidence="1 2">
    <name type="scientific">Sphaerodactylus townsendi</name>
    <dbReference type="NCBI Taxonomy" id="933632"/>
    <lineage>
        <taxon>Eukaryota</taxon>
        <taxon>Metazoa</taxon>
        <taxon>Chordata</taxon>
        <taxon>Craniata</taxon>
        <taxon>Vertebrata</taxon>
        <taxon>Euteleostomi</taxon>
        <taxon>Lepidosauria</taxon>
        <taxon>Squamata</taxon>
        <taxon>Bifurcata</taxon>
        <taxon>Gekkota</taxon>
        <taxon>Sphaerodactylidae</taxon>
        <taxon>Sphaerodactylus</taxon>
    </lineage>
</organism>
<gene>
    <name evidence="1" type="ORF">K3G42_012745</name>
</gene>
<comment type="caution">
    <text evidence="1">The sequence shown here is derived from an EMBL/GenBank/DDBJ whole genome shotgun (WGS) entry which is preliminary data.</text>
</comment>
<name>A0ACB8FG31_9SAUR</name>
<reference evidence="1" key="1">
    <citation type="submission" date="2021-08" db="EMBL/GenBank/DDBJ databases">
        <title>The first chromosome-level gecko genome reveals the dynamic sex chromosomes of Neotropical dwarf geckos (Sphaerodactylidae: Sphaerodactylus).</title>
        <authorList>
            <person name="Pinto B.J."/>
            <person name="Keating S.E."/>
            <person name="Gamble T."/>
        </authorList>
    </citation>
    <scope>NUCLEOTIDE SEQUENCE</scope>
    <source>
        <strain evidence="1">TG3544</strain>
    </source>
</reference>
<dbReference type="Proteomes" id="UP000827872">
    <property type="component" value="Linkage Group LG04"/>
</dbReference>
<keyword evidence="2" id="KW-1185">Reference proteome</keyword>
<protein>
    <submittedName>
        <fullName evidence="1">Uncharacterized protein</fullName>
    </submittedName>
</protein>
<evidence type="ECO:0000313" key="2">
    <source>
        <dbReference type="Proteomes" id="UP000827872"/>
    </source>
</evidence>
<proteinExistence type="predicted"/>
<sequence length="223" mass="25008">MPIEGDNLVLSCLANKFLYKDIAWILPRTVNNQTRVKKATTKEYSIDLTLTIKNISLEHSGSYACRARNIYTGEEVLQKKDVTVRATMKKETVVPTEIKINRIKLEAKIEFSIFKAQTAFNVPLLKNAQEAPFLLRNLTDQVVNTSHSVTLECLVHGLPEPQISWLKNNKEIQHQPGIILGPGSQSLLIERVQEEDGGLYRCVAANLKGVVESSAFVTVQDFD</sequence>